<keyword evidence="1" id="KW-0472">Membrane</keyword>
<dbReference type="EMBL" id="AMCI01001228">
    <property type="protein sequence ID" value="EJX06204.1"/>
    <property type="molecule type" value="Genomic_DNA"/>
</dbReference>
<dbReference type="InterPro" id="IPR011701">
    <property type="entry name" value="MFS"/>
</dbReference>
<feature type="transmembrane region" description="Helical" evidence="1">
    <location>
        <begin position="333"/>
        <end position="351"/>
    </location>
</feature>
<reference evidence="2" key="1">
    <citation type="journal article" date="2012" name="PLoS ONE">
        <title>Gene sets for utilization of primary and secondary nutrition supplies in the distal gut of endangered iberian lynx.</title>
        <authorList>
            <person name="Alcaide M."/>
            <person name="Messina E."/>
            <person name="Richter M."/>
            <person name="Bargiela R."/>
            <person name="Peplies J."/>
            <person name="Huws S.A."/>
            <person name="Newbold C.J."/>
            <person name="Golyshin P.N."/>
            <person name="Simon M.A."/>
            <person name="Lopez G."/>
            <person name="Yakimov M.M."/>
            <person name="Ferrer M."/>
        </authorList>
    </citation>
    <scope>NUCLEOTIDE SEQUENCE</scope>
</reference>
<gene>
    <name evidence="2" type="ORF">EVA_05679</name>
</gene>
<dbReference type="InterPro" id="IPR036259">
    <property type="entry name" value="MFS_trans_sf"/>
</dbReference>
<dbReference type="InterPro" id="IPR052714">
    <property type="entry name" value="MFS_Exporter"/>
</dbReference>
<dbReference type="PANTHER" id="PTHR23531">
    <property type="entry name" value="QUINOLENE RESISTANCE PROTEIN NORA"/>
    <property type="match status" value="1"/>
</dbReference>
<name>J9GGT3_9ZZZZ</name>
<feature type="transmembrane region" description="Helical" evidence="1">
    <location>
        <begin position="55"/>
        <end position="73"/>
    </location>
</feature>
<dbReference type="Gene3D" id="1.20.1250.20">
    <property type="entry name" value="MFS general substrate transporter like domains"/>
    <property type="match status" value="1"/>
</dbReference>
<feature type="transmembrane region" description="Helical" evidence="1">
    <location>
        <begin position="357"/>
        <end position="375"/>
    </location>
</feature>
<accession>J9GGT3</accession>
<protein>
    <recommendedName>
        <fullName evidence="3">MFS transporter</fullName>
    </recommendedName>
</protein>
<dbReference type="Pfam" id="PF07690">
    <property type="entry name" value="MFS_1"/>
    <property type="match status" value="1"/>
</dbReference>
<comment type="caution">
    <text evidence="2">The sequence shown here is derived from an EMBL/GenBank/DDBJ whole genome shotgun (WGS) entry which is preliminary data.</text>
</comment>
<dbReference type="PANTHER" id="PTHR23531:SF1">
    <property type="entry name" value="QUINOLENE RESISTANCE PROTEIN NORA"/>
    <property type="match status" value="1"/>
</dbReference>
<keyword evidence="1" id="KW-1133">Transmembrane helix</keyword>
<feature type="transmembrane region" description="Helical" evidence="1">
    <location>
        <begin position="147"/>
        <end position="170"/>
    </location>
</feature>
<evidence type="ECO:0008006" key="3">
    <source>
        <dbReference type="Google" id="ProtNLM"/>
    </source>
</evidence>
<evidence type="ECO:0000313" key="2">
    <source>
        <dbReference type="EMBL" id="EJX06204.1"/>
    </source>
</evidence>
<feature type="transmembrane region" description="Helical" evidence="1">
    <location>
        <begin position="27"/>
        <end position="49"/>
    </location>
</feature>
<dbReference type="GO" id="GO:0022857">
    <property type="term" value="F:transmembrane transporter activity"/>
    <property type="evidence" value="ECO:0007669"/>
    <property type="project" value="InterPro"/>
</dbReference>
<dbReference type="AlphaFoldDB" id="J9GGT3"/>
<feature type="transmembrane region" description="Helical" evidence="1">
    <location>
        <begin position="216"/>
        <end position="234"/>
    </location>
</feature>
<sequence>MYEDFYVPYDQTRLWTGNLLRLVVSNFLLYASVYLMLPTLLVGIVLFGSCSFAEAGGMIALFGVGMFLPGVFNSYLIDAFPRHRLAVGAAVLLALSHLLYPWVVNLAGLGLLRLGQGALFGVLTMVTGSTLVIDVTATRRRTEANAAFAWSGRFGMVVGLLVGLFVEAYIPFEHLQWLATGLGFLACVALLRVSVPFRAPLRVPLVSMDRFLTARSALPGVNLLLLSGVMGVVISRGTNGWFYVCMALGLLLALSLLRLLFRYAPARAEVELGQAALFGGFLLLVLSNSLMSSYVAGLLLGVGMGTTASRLLVQMVSLPLHCGRGTGYNTYQLLWEAGIMGGFFYGAAWTGASLSELYGQCLALSALLLVLYEVLTHPWVKKRMEEIQ</sequence>
<dbReference type="SUPFAM" id="SSF103473">
    <property type="entry name" value="MFS general substrate transporter"/>
    <property type="match status" value="1"/>
</dbReference>
<evidence type="ECO:0000256" key="1">
    <source>
        <dbReference type="SAM" id="Phobius"/>
    </source>
</evidence>
<feature type="transmembrane region" description="Helical" evidence="1">
    <location>
        <begin position="268"/>
        <end position="287"/>
    </location>
</feature>
<keyword evidence="1" id="KW-0812">Transmembrane</keyword>
<feature type="transmembrane region" description="Helical" evidence="1">
    <location>
        <begin position="85"/>
        <end position="103"/>
    </location>
</feature>
<feature type="transmembrane region" description="Helical" evidence="1">
    <location>
        <begin position="115"/>
        <end position="135"/>
    </location>
</feature>
<organism evidence="2">
    <name type="scientific">gut metagenome</name>
    <dbReference type="NCBI Taxonomy" id="749906"/>
    <lineage>
        <taxon>unclassified sequences</taxon>
        <taxon>metagenomes</taxon>
        <taxon>organismal metagenomes</taxon>
    </lineage>
</organism>
<proteinExistence type="predicted"/>
<feature type="transmembrane region" description="Helical" evidence="1">
    <location>
        <begin position="293"/>
        <end position="313"/>
    </location>
</feature>
<feature type="transmembrane region" description="Helical" evidence="1">
    <location>
        <begin position="176"/>
        <end position="195"/>
    </location>
</feature>
<feature type="transmembrane region" description="Helical" evidence="1">
    <location>
        <begin position="240"/>
        <end position="261"/>
    </location>
</feature>